<reference evidence="1" key="1">
    <citation type="submission" date="2014-09" db="EMBL/GenBank/DDBJ databases">
        <authorList>
            <person name="Magalhaes I.L.F."/>
            <person name="Oliveira U."/>
            <person name="Santos F.R."/>
            <person name="Vidigal T.H.D.A."/>
            <person name="Brescovit A.D."/>
            <person name="Santos A.J."/>
        </authorList>
    </citation>
    <scope>NUCLEOTIDE SEQUENCE</scope>
    <source>
        <tissue evidence="1">Shoot tissue taken approximately 20 cm above the soil surface</tissue>
    </source>
</reference>
<reference evidence="1" key="2">
    <citation type="journal article" date="2015" name="Data Brief">
        <title>Shoot transcriptome of the giant reed, Arundo donax.</title>
        <authorList>
            <person name="Barrero R.A."/>
            <person name="Guerrero F.D."/>
            <person name="Moolhuijzen P."/>
            <person name="Goolsby J.A."/>
            <person name="Tidwell J."/>
            <person name="Bellgard S.E."/>
            <person name="Bellgard M.I."/>
        </authorList>
    </citation>
    <scope>NUCLEOTIDE SEQUENCE</scope>
    <source>
        <tissue evidence="1">Shoot tissue taken approximately 20 cm above the soil surface</tissue>
    </source>
</reference>
<organism evidence="1">
    <name type="scientific">Arundo donax</name>
    <name type="common">Giant reed</name>
    <name type="synonym">Donax arundinaceus</name>
    <dbReference type="NCBI Taxonomy" id="35708"/>
    <lineage>
        <taxon>Eukaryota</taxon>
        <taxon>Viridiplantae</taxon>
        <taxon>Streptophyta</taxon>
        <taxon>Embryophyta</taxon>
        <taxon>Tracheophyta</taxon>
        <taxon>Spermatophyta</taxon>
        <taxon>Magnoliopsida</taxon>
        <taxon>Liliopsida</taxon>
        <taxon>Poales</taxon>
        <taxon>Poaceae</taxon>
        <taxon>PACMAD clade</taxon>
        <taxon>Arundinoideae</taxon>
        <taxon>Arundineae</taxon>
        <taxon>Arundo</taxon>
    </lineage>
</organism>
<name>A0A0A9HGG8_ARUDO</name>
<dbReference type="EMBL" id="GBRH01162054">
    <property type="protein sequence ID" value="JAE35842.1"/>
    <property type="molecule type" value="Transcribed_RNA"/>
</dbReference>
<accession>A0A0A9HGG8</accession>
<sequence length="20" mass="2177">MTTSKNGLAHNVKTSVYLLV</sequence>
<dbReference type="AlphaFoldDB" id="A0A0A9HGG8"/>
<evidence type="ECO:0000313" key="1">
    <source>
        <dbReference type="EMBL" id="JAE35842.1"/>
    </source>
</evidence>
<proteinExistence type="predicted"/>
<protein>
    <submittedName>
        <fullName evidence="1">Uncharacterized protein</fullName>
    </submittedName>
</protein>